<keyword evidence="2" id="KW-1185">Reference proteome</keyword>
<dbReference type="EMBL" id="VSRR010000788">
    <property type="protein sequence ID" value="MPC19636.1"/>
    <property type="molecule type" value="Genomic_DNA"/>
</dbReference>
<comment type="caution">
    <text evidence="1">The sequence shown here is derived from an EMBL/GenBank/DDBJ whole genome shotgun (WGS) entry which is preliminary data.</text>
</comment>
<reference evidence="1 2" key="1">
    <citation type="submission" date="2019-05" db="EMBL/GenBank/DDBJ databases">
        <title>Another draft genome of Portunus trituberculatus and its Hox gene families provides insights of decapod evolution.</title>
        <authorList>
            <person name="Jeong J.-H."/>
            <person name="Song I."/>
            <person name="Kim S."/>
            <person name="Choi T."/>
            <person name="Kim D."/>
            <person name="Ryu S."/>
            <person name="Kim W."/>
        </authorList>
    </citation>
    <scope>NUCLEOTIDE SEQUENCE [LARGE SCALE GENOMIC DNA]</scope>
    <source>
        <tissue evidence="1">Muscle</tissue>
    </source>
</reference>
<accession>A0A5B7DEX5</accession>
<dbReference type="AlphaFoldDB" id="A0A5B7DEX5"/>
<protein>
    <submittedName>
        <fullName evidence="1">Uncharacterized protein</fullName>
    </submittedName>
</protein>
<proteinExistence type="predicted"/>
<evidence type="ECO:0000313" key="1">
    <source>
        <dbReference type="EMBL" id="MPC19636.1"/>
    </source>
</evidence>
<organism evidence="1 2">
    <name type="scientific">Portunus trituberculatus</name>
    <name type="common">Swimming crab</name>
    <name type="synonym">Neptunus trituberculatus</name>
    <dbReference type="NCBI Taxonomy" id="210409"/>
    <lineage>
        <taxon>Eukaryota</taxon>
        <taxon>Metazoa</taxon>
        <taxon>Ecdysozoa</taxon>
        <taxon>Arthropoda</taxon>
        <taxon>Crustacea</taxon>
        <taxon>Multicrustacea</taxon>
        <taxon>Malacostraca</taxon>
        <taxon>Eumalacostraca</taxon>
        <taxon>Eucarida</taxon>
        <taxon>Decapoda</taxon>
        <taxon>Pleocyemata</taxon>
        <taxon>Brachyura</taxon>
        <taxon>Eubrachyura</taxon>
        <taxon>Portunoidea</taxon>
        <taxon>Portunidae</taxon>
        <taxon>Portuninae</taxon>
        <taxon>Portunus</taxon>
    </lineage>
</organism>
<evidence type="ECO:0000313" key="2">
    <source>
        <dbReference type="Proteomes" id="UP000324222"/>
    </source>
</evidence>
<name>A0A5B7DEX5_PORTR</name>
<gene>
    <name evidence="1" type="ORF">E2C01_012559</name>
</gene>
<sequence>MFESPVIPMVGGEFTPANSFQMPYPKSFVMRYHSYPNRVALGGLSVVHNTLWVVLSNDTVVLLLYGK</sequence>
<dbReference type="Proteomes" id="UP000324222">
    <property type="component" value="Unassembled WGS sequence"/>
</dbReference>